<comment type="caution">
    <text evidence="3">The sequence shown here is derived from an EMBL/GenBank/DDBJ whole genome shotgun (WGS) entry which is preliminary data.</text>
</comment>
<feature type="transmembrane region" description="Helical" evidence="1">
    <location>
        <begin position="715"/>
        <end position="740"/>
    </location>
</feature>
<feature type="signal peptide" evidence="2">
    <location>
        <begin position="1"/>
        <end position="16"/>
    </location>
</feature>
<reference evidence="3" key="1">
    <citation type="submission" date="2023-07" db="EMBL/GenBank/DDBJ databases">
        <authorList>
            <consortium name="AG Swart"/>
            <person name="Singh M."/>
            <person name="Singh A."/>
            <person name="Seah K."/>
            <person name="Emmerich C."/>
        </authorList>
    </citation>
    <scope>NUCLEOTIDE SEQUENCE</scope>
    <source>
        <strain evidence="3">DP1</strain>
    </source>
</reference>
<gene>
    <name evidence="3" type="ORF">ECRASSUSDP1_LOCUS22749</name>
</gene>
<sequence length="996" mass="113296">MHRVILLFCSIIVVTANVCENELLALGSPLVGSFGMPGDNEVYFLDIFEDQQKDLLYFVGYFTTAIPWTTIIYKSDLDLGKIKVMTYDIYSIYSSLAFDSSKDLIYIMDITTDKIFQIRTTDLMISKELSISTSSFNWNSNMEINKSLYFSVKISSVLHTCRWDTLSTNLGCFTFGVDSPTNLVPISEDILFFGSIDTSADQYYLVNYNFSDPSNLVWKKSIACPTSGCESKISSAILSQDKEWIYTMILFDKHYIFHKICVSDGTPENSGFIWNKNGYYLSYSIKEYSEFIAIQLEFIDPVSYNRLILINLSNTEILKEYKFVDSKSYALGRLLYQGQELMYQSGRINTNFTFFFARSPISNIDQLQQVEEDTPVFSPITSAYQVSSTASTPSISPTTKNLIISTSSPISPNEITSTTSPSITTHVALWNTDHVQFVQSNTSVQLYFAWACSKAVNYTTIKFSLAQTGSSVIPEWVQLEPKKREMHLRDIPKLEQKTTFNFSLQIAFGSEVYYKKFEIIVEECIIKNCDVCKLGNSSLCETCSSGYQGSNGNQTCIKIPAIAGTTEATTILIASSVVFASASSILSLSSVNSIFSIMNSLQLAILLPMIPDYFSPKVLAFLNEMRFTVLSFDFIKFKDIPFVEALSDWVSYPQSNEYLNSLGMRSGSSVINYLSLLVIIMLVCVIHLGVLLCNKCAKRSKNKKFQRFSRKLFKFFTFNIYIRIFMQAFVFTTLSIFAELYGLNLATTVTKISFGLCVVFCICTSVLFILSFYMYYRSFPQINKAKYWPCFEYFNGIKPTTFSKLYSSLFMLTRLLLTSFLIFGQSIRSYEKSIYFYLLNIAYGIYLIIVRPFESSQDNLIEGINQTLFCCLTVPLSWLNTEQAWTPFYEKFYTTIFVASSAIGSIICFGFLIKSIIVYIYKRKMKKAQQKIAPKEPSQHQRVTYIQELQNYRHHQSLIQPSLSMSRSNAPIFPHQAPKTPGTEYCTLTELPCGGN</sequence>
<keyword evidence="2" id="KW-0732">Signal</keyword>
<feature type="transmembrane region" description="Helical" evidence="1">
    <location>
        <begin position="670"/>
        <end position="694"/>
    </location>
</feature>
<keyword evidence="1" id="KW-1133">Transmembrane helix</keyword>
<name>A0AAD1XYC4_EUPCR</name>
<keyword evidence="4" id="KW-1185">Reference proteome</keyword>
<evidence type="ECO:0008006" key="5">
    <source>
        <dbReference type="Google" id="ProtNLM"/>
    </source>
</evidence>
<keyword evidence="1" id="KW-0472">Membrane</keyword>
<accession>A0AAD1XYC4</accession>
<feature type="chain" id="PRO_5042166581" description="Transmembrane protein" evidence="2">
    <location>
        <begin position="17"/>
        <end position="996"/>
    </location>
</feature>
<evidence type="ECO:0000313" key="3">
    <source>
        <dbReference type="EMBL" id="CAI2381297.1"/>
    </source>
</evidence>
<feature type="transmembrane region" description="Helical" evidence="1">
    <location>
        <begin position="834"/>
        <end position="853"/>
    </location>
</feature>
<dbReference type="EMBL" id="CAMPGE010023345">
    <property type="protein sequence ID" value="CAI2381297.1"/>
    <property type="molecule type" value="Genomic_DNA"/>
</dbReference>
<feature type="transmembrane region" description="Helical" evidence="1">
    <location>
        <begin position="892"/>
        <end position="921"/>
    </location>
</feature>
<dbReference type="Proteomes" id="UP001295684">
    <property type="component" value="Unassembled WGS sequence"/>
</dbReference>
<evidence type="ECO:0000313" key="4">
    <source>
        <dbReference type="Proteomes" id="UP001295684"/>
    </source>
</evidence>
<evidence type="ECO:0000256" key="1">
    <source>
        <dbReference type="SAM" id="Phobius"/>
    </source>
</evidence>
<dbReference type="AlphaFoldDB" id="A0AAD1XYC4"/>
<evidence type="ECO:0000256" key="2">
    <source>
        <dbReference type="SAM" id="SignalP"/>
    </source>
</evidence>
<organism evidence="3 4">
    <name type="scientific">Euplotes crassus</name>
    <dbReference type="NCBI Taxonomy" id="5936"/>
    <lineage>
        <taxon>Eukaryota</taxon>
        <taxon>Sar</taxon>
        <taxon>Alveolata</taxon>
        <taxon>Ciliophora</taxon>
        <taxon>Intramacronucleata</taxon>
        <taxon>Spirotrichea</taxon>
        <taxon>Hypotrichia</taxon>
        <taxon>Euplotida</taxon>
        <taxon>Euplotidae</taxon>
        <taxon>Moneuplotes</taxon>
    </lineage>
</organism>
<proteinExistence type="predicted"/>
<keyword evidence="1" id="KW-0812">Transmembrane</keyword>
<protein>
    <recommendedName>
        <fullName evidence="5">Transmembrane protein</fullName>
    </recommendedName>
</protein>
<feature type="transmembrane region" description="Helical" evidence="1">
    <location>
        <begin position="752"/>
        <end position="776"/>
    </location>
</feature>